<name>A0AAN6XJC5_9PEZI</name>
<dbReference type="Pfam" id="PF00890">
    <property type="entry name" value="FAD_binding_2"/>
    <property type="match status" value="1"/>
</dbReference>
<evidence type="ECO:0000256" key="4">
    <source>
        <dbReference type="RuleBase" id="RU366062"/>
    </source>
</evidence>
<dbReference type="GO" id="GO:0010181">
    <property type="term" value="F:FMN binding"/>
    <property type="evidence" value="ECO:0007669"/>
    <property type="project" value="InterPro"/>
</dbReference>
<feature type="domain" description="FAD-dependent oxidoreductase 2 FAD-binding" evidence="5">
    <location>
        <begin position="51"/>
        <end position="515"/>
    </location>
</feature>
<keyword evidence="1 4" id="KW-0285">Flavoprotein</keyword>
<dbReference type="SUPFAM" id="SSF56425">
    <property type="entry name" value="Succinate dehydrogenase/fumarate reductase flavoprotein, catalytic domain"/>
    <property type="match status" value="1"/>
</dbReference>
<dbReference type="InterPro" id="IPR010960">
    <property type="entry name" value="Flavocytochrome_c"/>
</dbReference>
<gene>
    <name evidence="6" type="ORF">QBC40DRAFT_223007</name>
</gene>
<dbReference type="InterPro" id="IPR003953">
    <property type="entry name" value="FAD-dep_OxRdtase_2_FAD-bd"/>
</dbReference>
<evidence type="ECO:0000256" key="3">
    <source>
        <dbReference type="ARBA" id="ARBA00023002"/>
    </source>
</evidence>
<comment type="caution">
    <text evidence="6">The sequence shown here is derived from an EMBL/GenBank/DDBJ whole genome shotgun (WGS) entry which is preliminary data.</text>
</comment>
<organism evidence="6 7">
    <name type="scientific">Triangularia verruculosa</name>
    <dbReference type="NCBI Taxonomy" id="2587418"/>
    <lineage>
        <taxon>Eukaryota</taxon>
        <taxon>Fungi</taxon>
        <taxon>Dikarya</taxon>
        <taxon>Ascomycota</taxon>
        <taxon>Pezizomycotina</taxon>
        <taxon>Sordariomycetes</taxon>
        <taxon>Sordariomycetidae</taxon>
        <taxon>Sordariales</taxon>
        <taxon>Podosporaceae</taxon>
        <taxon>Triangularia</taxon>
    </lineage>
</organism>
<comment type="function">
    <text evidence="4">Irreversibly catalyzes the reduction of fumarate to succinate.</text>
</comment>
<reference evidence="6" key="2">
    <citation type="submission" date="2023-05" db="EMBL/GenBank/DDBJ databases">
        <authorList>
            <consortium name="Lawrence Berkeley National Laboratory"/>
            <person name="Steindorff A."/>
            <person name="Hensen N."/>
            <person name="Bonometti L."/>
            <person name="Westerberg I."/>
            <person name="Brannstrom I.O."/>
            <person name="Guillou S."/>
            <person name="Cros-Aarteil S."/>
            <person name="Calhoun S."/>
            <person name="Haridas S."/>
            <person name="Kuo A."/>
            <person name="Mondo S."/>
            <person name="Pangilinan J."/>
            <person name="Riley R."/>
            <person name="Labutti K."/>
            <person name="Andreopoulos B."/>
            <person name="Lipzen A."/>
            <person name="Chen C."/>
            <person name="Yanf M."/>
            <person name="Daum C."/>
            <person name="Ng V."/>
            <person name="Clum A."/>
            <person name="Ohm R."/>
            <person name="Martin F."/>
            <person name="Silar P."/>
            <person name="Natvig D."/>
            <person name="Lalanne C."/>
            <person name="Gautier V."/>
            <person name="Ament-Velasquez S.L."/>
            <person name="Kruys A."/>
            <person name="Hutchinson M.I."/>
            <person name="Powell A.J."/>
            <person name="Barry K."/>
            <person name="Miller A.N."/>
            <person name="Grigoriev I.V."/>
            <person name="Debuchy R."/>
            <person name="Gladieux P."/>
            <person name="Thoren M.H."/>
            <person name="Johannesson H."/>
        </authorList>
    </citation>
    <scope>NUCLEOTIDE SEQUENCE</scope>
    <source>
        <strain evidence="6">CBS 315.58</strain>
    </source>
</reference>
<dbReference type="InterPro" id="IPR027477">
    <property type="entry name" value="Succ_DH/fumarate_Rdtase_cat_sf"/>
</dbReference>
<accession>A0AAN6XJC5</accession>
<keyword evidence="3 4" id="KW-0560">Oxidoreductase</keyword>
<comment type="catalytic activity">
    <reaction evidence="4">
        <text>succinate + NAD(+) = fumarate + NADH + H(+)</text>
        <dbReference type="Rhea" id="RHEA:18281"/>
        <dbReference type="ChEBI" id="CHEBI:15378"/>
        <dbReference type="ChEBI" id="CHEBI:29806"/>
        <dbReference type="ChEBI" id="CHEBI:30031"/>
        <dbReference type="ChEBI" id="CHEBI:57540"/>
        <dbReference type="ChEBI" id="CHEBI:57945"/>
        <dbReference type="EC" id="1.3.1.6"/>
    </reaction>
</comment>
<dbReference type="EC" id="1.3.1.6" evidence="4"/>
<dbReference type="SUPFAM" id="SSF51905">
    <property type="entry name" value="FAD/NAD(P)-binding domain"/>
    <property type="match status" value="1"/>
</dbReference>
<dbReference type="NCBIfam" id="TIGR01813">
    <property type="entry name" value="flavo_cyto_c"/>
    <property type="match status" value="1"/>
</dbReference>
<dbReference type="Proteomes" id="UP001303160">
    <property type="component" value="Unassembled WGS sequence"/>
</dbReference>
<dbReference type="Gene3D" id="3.50.50.60">
    <property type="entry name" value="FAD/NAD(P)-binding domain"/>
    <property type="match status" value="1"/>
</dbReference>
<dbReference type="AlphaFoldDB" id="A0AAN6XJC5"/>
<dbReference type="GO" id="GO:0016156">
    <property type="term" value="F:fumarate reductase (NADH) activity"/>
    <property type="evidence" value="ECO:0007669"/>
    <property type="project" value="UniProtKB-EC"/>
</dbReference>
<dbReference type="InterPro" id="IPR050315">
    <property type="entry name" value="FAD-oxidoreductase_2"/>
</dbReference>
<evidence type="ECO:0000256" key="2">
    <source>
        <dbReference type="ARBA" id="ARBA00022827"/>
    </source>
</evidence>
<dbReference type="PANTHER" id="PTHR43400">
    <property type="entry name" value="FUMARATE REDUCTASE"/>
    <property type="match status" value="1"/>
</dbReference>
<evidence type="ECO:0000256" key="1">
    <source>
        <dbReference type="ARBA" id="ARBA00022630"/>
    </source>
</evidence>
<proteinExistence type="inferred from homology"/>
<comment type="cofactor">
    <cofactor evidence="4">
        <name>FAD</name>
        <dbReference type="ChEBI" id="CHEBI:57692"/>
    </cofactor>
    <text evidence="4">Binds 1 FAD per monomer.</text>
</comment>
<sequence length="535" mass="57345">MTRHRILSLFLLTILIPITAVLFHNYSAFSPVFRARFSSQMASTATRKSPVIVVGAGLAGLSASYSAIQSGASVRLLERAAKPGGNSIKASSGINGAPTRFQNVEKYGVDKSFWDDTARSAGTRLNSAGVGSVARKQREELITVLTERSEGAIEFLDGLGVDLSVVAQLGGHSLPRTHRGGGKTPPGAAIVTTLLGKLKEMGVGRFELVTDAEVTRLLTTDNNEVGSKATVKVTGVEYKNRQDGSTHLLHGPVVFTTGGFAGDTHGLLAKYRPDLDGLPSTNDHRPGAHTILSDVGAKLVDMDAVQIHPTGFVDPASPENPLKFLAAEMLRGEGGILLHKGKRVINELQTREKVSNALMVLPRQQNEGSLRQWDVELLLDPGATEAAAGHVGFYLWKGLLQKKKISELDEATRETLREYAAVVAGEREDELGRRAFGHWRLTEGDVVKGEEEVCIGRVTPITHFTMGGAVFNTRAQILTVELGEEQEGKEIEGLWGAGEITGGLHGDNRLGGSSLLECVVFGRIAGEEAAKYQGY</sequence>
<dbReference type="InterPro" id="IPR036188">
    <property type="entry name" value="FAD/NAD-bd_sf"/>
</dbReference>
<dbReference type="EMBL" id="MU863904">
    <property type="protein sequence ID" value="KAK4201749.1"/>
    <property type="molecule type" value="Genomic_DNA"/>
</dbReference>
<evidence type="ECO:0000313" key="6">
    <source>
        <dbReference type="EMBL" id="KAK4201749.1"/>
    </source>
</evidence>
<comment type="similarity">
    <text evidence="4">Belongs to the FAD-dependent oxidoreductase 2 family. FRD/SDH subfamily.</text>
</comment>
<keyword evidence="2 4" id="KW-0274">FAD</keyword>
<evidence type="ECO:0000259" key="5">
    <source>
        <dbReference type="Pfam" id="PF00890"/>
    </source>
</evidence>
<protein>
    <recommendedName>
        <fullName evidence="4">Fumarate reductase</fullName>
        <ecNumber evidence="4">1.3.1.6</ecNumber>
    </recommendedName>
</protein>
<dbReference type="Gene3D" id="3.90.700.10">
    <property type="entry name" value="Succinate dehydrogenase/fumarate reductase flavoprotein, catalytic domain"/>
    <property type="match status" value="1"/>
</dbReference>
<dbReference type="PANTHER" id="PTHR43400:SF12">
    <property type="entry name" value="FUMARATE REDUCTASE"/>
    <property type="match status" value="1"/>
</dbReference>
<reference evidence="6" key="1">
    <citation type="journal article" date="2023" name="Mol. Phylogenet. Evol.">
        <title>Genome-scale phylogeny and comparative genomics of the fungal order Sordariales.</title>
        <authorList>
            <person name="Hensen N."/>
            <person name="Bonometti L."/>
            <person name="Westerberg I."/>
            <person name="Brannstrom I.O."/>
            <person name="Guillou S."/>
            <person name="Cros-Aarteil S."/>
            <person name="Calhoun S."/>
            <person name="Haridas S."/>
            <person name="Kuo A."/>
            <person name="Mondo S."/>
            <person name="Pangilinan J."/>
            <person name="Riley R."/>
            <person name="LaButti K."/>
            <person name="Andreopoulos B."/>
            <person name="Lipzen A."/>
            <person name="Chen C."/>
            <person name="Yan M."/>
            <person name="Daum C."/>
            <person name="Ng V."/>
            <person name="Clum A."/>
            <person name="Steindorff A."/>
            <person name="Ohm R.A."/>
            <person name="Martin F."/>
            <person name="Silar P."/>
            <person name="Natvig D.O."/>
            <person name="Lalanne C."/>
            <person name="Gautier V."/>
            <person name="Ament-Velasquez S.L."/>
            <person name="Kruys A."/>
            <person name="Hutchinson M.I."/>
            <person name="Powell A.J."/>
            <person name="Barry K."/>
            <person name="Miller A.N."/>
            <person name="Grigoriev I.V."/>
            <person name="Debuchy R."/>
            <person name="Gladieux P."/>
            <person name="Hiltunen Thoren M."/>
            <person name="Johannesson H."/>
        </authorList>
    </citation>
    <scope>NUCLEOTIDE SEQUENCE</scope>
    <source>
        <strain evidence="6">CBS 315.58</strain>
    </source>
</reference>
<evidence type="ECO:0000313" key="7">
    <source>
        <dbReference type="Proteomes" id="UP001303160"/>
    </source>
</evidence>
<keyword evidence="7" id="KW-1185">Reference proteome</keyword>